<sequence>MVSFIISTFIGPVNRFFHNPHCVFPRFAKTTPYLHSPRHLLQSRKHNAYHQPGGW</sequence>
<protein>
    <submittedName>
        <fullName evidence="1">Uncharacterized protein</fullName>
    </submittedName>
</protein>
<dbReference type="AlphaFoldDB" id="C0CWD6"/>
<name>C0CWD6_9FIRM</name>
<keyword evidence="2" id="KW-1185">Reference proteome</keyword>
<accession>C0CWD6</accession>
<proteinExistence type="predicted"/>
<evidence type="ECO:0000313" key="1">
    <source>
        <dbReference type="EMBL" id="EEG56619.1"/>
    </source>
</evidence>
<organism evidence="1 2">
    <name type="scientific">[Clostridium] asparagiforme DSM 15981</name>
    <dbReference type="NCBI Taxonomy" id="518636"/>
    <lineage>
        <taxon>Bacteria</taxon>
        <taxon>Bacillati</taxon>
        <taxon>Bacillota</taxon>
        <taxon>Clostridia</taxon>
        <taxon>Lachnospirales</taxon>
        <taxon>Lachnospiraceae</taxon>
        <taxon>Enterocloster</taxon>
    </lineage>
</organism>
<evidence type="ECO:0000313" key="2">
    <source>
        <dbReference type="Proteomes" id="UP000004756"/>
    </source>
</evidence>
<dbReference type="Proteomes" id="UP000004756">
    <property type="component" value="Unassembled WGS sequence"/>
</dbReference>
<reference evidence="1 2" key="1">
    <citation type="submission" date="2009-02" db="EMBL/GenBank/DDBJ databases">
        <title>Draft genome sequence of Clostridium asparagiforme (DSM 15981).</title>
        <authorList>
            <person name="Sudarsanam P."/>
            <person name="Ley R."/>
            <person name="Guruge J."/>
            <person name="Turnbaugh P.J."/>
            <person name="Mahowald M."/>
            <person name="Liep D."/>
            <person name="Gordon J."/>
        </authorList>
    </citation>
    <scope>NUCLEOTIDE SEQUENCE [LARGE SCALE GENOMIC DNA]</scope>
    <source>
        <strain evidence="1 2">DSM 15981</strain>
    </source>
</reference>
<dbReference type="HOGENOM" id="CLU_3023810_0_0_9"/>
<gene>
    <name evidence="1" type="ORF">CLOSTASPAR_01290</name>
</gene>
<comment type="caution">
    <text evidence="1">The sequence shown here is derived from an EMBL/GenBank/DDBJ whole genome shotgun (WGS) entry which is preliminary data.</text>
</comment>
<dbReference type="EMBL" id="ACCJ01000054">
    <property type="protein sequence ID" value="EEG56619.1"/>
    <property type="molecule type" value="Genomic_DNA"/>
</dbReference>